<dbReference type="EMBL" id="CADIKH010000124">
    <property type="protein sequence ID" value="CAB3774497.1"/>
    <property type="molecule type" value="Genomic_DNA"/>
</dbReference>
<name>A0A6J5FAL0_9BURK</name>
<evidence type="ECO:0008006" key="4">
    <source>
        <dbReference type="Google" id="ProtNLM"/>
    </source>
</evidence>
<feature type="transmembrane region" description="Helical" evidence="1">
    <location>
        <begin position="5"/>
        <end position="23"/>
    </location>
</feature>
<evidence type="ECO:0000313" key="2">
    <source>
        <dbReference type="EMBL" id="CAB3774497.1"/>
    </source>
</evidence>
<gene>
    <name evidence="2" type="ORF">LMG29542_07874</name>
</gene>
<organism evidence="2 3">
    <name type="scientific">Paraburkholderia humisilvae</name>
    <dbReference type="NCBI Taxonomy" id="627669"/>
    <lineage>
        <taxon>Bacteria</taxon>
        <taxon>Pseudomonadati</taxon>
        <taxon>Pseudomonadota</taxon>
        <taxon>Betaproteobacteria</taxon>
        <taxon>Burkholderiales</taxon>
        <taxon>Burkholderiaceae</taxon>
        <taxon>Paraburkholderia</taxon>
    </lineage>
</organism>
<feature type="transmembrane region" description="Helical" evidence="1">
    <location>
        <begin position="138"/>
        <end position="159"/>
    </location>
</feature>
<keyword evidence="1" id="KW-0812">Transmembrane</keyword>
<keyword evidence="3" id="KW-1185">Reference proteome</keyword>
<feature type="transmembrane region" description="Helical" evidence="1">
    <location>
        <begin position="57"/>
        <end position="75"/>
    </location>
</feature>
<evidence type="ECO:0000313" key="3">
    <source>
        <dbReference type="Proteomes" id="UP000494363"/>
    </source>
</evidence>
<protein>
    <recommendedName>
        <fullName evidence="4">Intracellular septation protein A</fullName>
    </recommendedName>
</protein>
<feature type="transmembrane region" description="Helical" evidence="1">
    <location>
        <begin position="81"/>
        <end position="102"/>
    </location>
</feature>
<reference evidence="2 3" key="1">
    <citation type="submission" date="2020-04" db="EMBL/GenBank/DDBJ databases">
        <authorList>
            <person name="De Canck E."/>
        </authorList>
    </citation>
    <scope>NUCLEOTIDE SEQUENCE [LARGE SCALE GENOMIC DNA]</scope>
    <source>
        <strain evidence="2 3">LMG 29542</strain>
    </source>
</reference>
<keyword evidence="1" id="KW-0472">Membrane</keyword>
<feature type="transmembrane region" description="Helical" evidence="1">
    <location>
        <begin position="171"/>
        <end position="192"/>
    </location>
</feature>
<dbReference type="RefSeq" id="WP_175233068.1">
    <property type="nucleotide sequence ID" value="NZ_CADIKH010000124.1"/>
</dbReference>
<dbReference type="Proteomes" id="UP000494363">
    <property type="component" value="Unassembled WGS sequence"/>
</dbReference>
<dbReference type="AlphaFoldDB" id="A0A6J5FAL0"/>
<keyword evidence="1" id="KW-1133">Transmembrane helix</keyword>
<evidence type="ECO:0000256" key="1">
    <source>
        <dbReference type="SAM" id="Phobius"/>
    </source>
</evidence>
<proteinExistence type="predicted"/>
<feature type="transmembrane region" description="Helical" evidence="1">
    <location>
        <begin position="29"/>
        <end position="50"/>
    </location>
</feature>
<sequence>MKRRIFIELLIYLGLPLLSWNLLRGHMSDYGLILVGLVPGLLYTIATVVLKKEWSVSGVFFLVVIVLNLLVDLASSNANQALWNPVWLSCTVLTFYMLTMLLKRPLGMFFFIDYAHGMGVPRERARMLYRHPRNIHHFYKFTVLLMLHEIASIAIRSVLLNRYGVNGYNQIQVSTSVVNYVFTGFTIIYVIYIQQHIDRTVLPSQPAPIGE</sequence>
<accession>A0A6J5FAL0</accession>
<dbReference type="NCBIfam" id="NF041646">
    <property type="entry name" value="VC0807_fam"/>
    <property type="match status" value="1"/>
</dbReference>